<feature type="compositionally biased region" description="Polar residues" evidence="1">
    <location>
        <begin position="1"/>
        <end position="29"/>
    </location>
</feature>
<dbReference type="VEuPathDB" id="TrichDB:TVAG_261100"/>
<evidence type="ECO:0000313" key="2">
    <source>
        <dbReference type="EMBL" id="EAX93100.1"/>
    </source>
</evidence>
<protein>
    <submittedName>
        <fullName evidence="2">Uncharacterized protein</fullName>
    </submittedName>
</protein>
<feature type="compositionally biased region" description="Low complexity" evidence="1">
    <location>
        <begin position="30"/>
        <end position="42"/>
    </location>
</feature>
<sequence>MSTGSKWGAKSNTGTSTGASWGSKASSVATTGTKTFGSTTTSVANQQKSVSGTQWNPNFNPATLKDVDLVSTIDIPYAKSHYRDESNPNSPITYEINHISHFGMFNHLNIETLRYNDYIMKGGIKAHDWDKTVQQQTTTTTSSFGTTSTTGFGAKTTGFGSSTSSQPLATSPWLYQPIPQKFDVTNVEADVDKPYGEIETTKIVISKVQEGSVSSCARLKKFTPRGITKAKTIHDNAIKPNNGESKTPNMYTFTFKNPKDADVANAGTNHTTMTSVSSSRFQQKYIDKIGNFIESNIGQDEKTVVYYKKDMILTIPRVSVDFDSKTVSSIGHSFTYEGSAKFKDVEFIITAKEDKSNIFNSSKLEIVENSQGKIARGTLALILKNQ</sequence>
<reference evidence="2" key="1">
    <citation type="submission" date="2006-10" db="EMBL/GenBank/DDBJ databases">
        <authorList>
            <person name="Amadeo P."/>
            <person name="Zhao Q."/>
            <person name="Wortman J."/>
            <person name="Fraser-Liggett C."/>
            <person name="Carlton J."/>
        </authorList>
    </citation>
    <scope>NUCLEOTIDE SEQUENCE</scope>
    <source>
        <strain evidence="2">G3</strain>
    </source>
</reference>
<dbReference type="Proteomes" id="UP000001542">
    <property type="component" value="Unassembled WGS sequence"/>
</dbReference>
<dbReference type="KEGG" id="tva:4750818"/>
<name>A2FPS0_TRIV3</name>
<accession>A2FPS0</accession>
<gene>
    <name evidence="2" type="ORF">TVAG_261100</name>
</gene>
<dbReference type="InParanoid" id="A2FPS0"/>
<evidence type="ECO:0000313" key="3">
    <source>
        <dbReference type="Proteomes" id="UP000001542"/>
    </source>
</evidence>
<dbReference type="AlphaFoldDB" id="A2FPS0"/>
<evidence type="ECO:0000256" key="1">
    <source>
        <dbReference type="SAM" id="MobiDB-lite"/>
    </source>
</evidence>
<feature type="region of interest" description="Disordered" evidence="1">
    <location>
        <begin position="1"/>
        <end position="57"/>
    </location>
</feature>
<feature type="compositionally biased region" description="Polar residues" evidence="1">
    <location>
        <begin position="43"/>
        <end position="57"/>
    </location>
</feature>
<dbReference type="VEuPathDB" id="TrichDB:TVAGG3_0494520"/>
<dbReference type="RefSeq" id="XP_001306030.1">
    <property type="nucleotide sequence ID" value="XM_001306029.1"/>
</dbReference>
<organism evidence="2 3">
    <name type="scientific">Trichomonas vaginalis (strain ATCC PRA-98 / G3)</name>
    <dbReference type="NCBI Taxonomy" id="412133"/>
    <lineage>
        <taxon>Eukaryota</taxon>
        <taxon>Metamonada</taxon>
        <taxon>Parabasalia</taxon>
        <taxon>Trichomonadida</taxon>
        <taxon>Trichomonadidae</taxon>
        <taxon>Trichomonas</taxon>
    </lineage>
</organism>
<reference evidence="2" key="2">
    <citation type="journal article" date="2007" name="Science">
        <title>Draft genome sequence of the sexually transmitted pathogen Trichomonas vaginalis.</title>
        <authorList>
            <person name="Carlton J.M."/>
            <person name="Hirt R.P."/>
            <person name="Silva J.C."/>
            <person name="Delcher A.L."/>
            <person name="Schatz M."/>
            <person name="Zhao Q."/>
            <person name="Wortman J.R."/>
            <person name="Bidwell S.L."/>
            <person name="Alsmark U.C.M."/>
            <person name="Besteiro S."/>
            <person name="Sicheritz-Ponten T."/>
            <person name="Noel C.J."/>
            <person name="Dacks J.B."/>
            <person name="Foster P.G."/>
            <person name="Simillion C."/>
            <person name="Van de Peer Y."/>
            <person name="Miranda-Saavedra D."/>
            <person name="Barton G.J."/>
            <person name="Westrop G.D."/>
            <person name="Mueller S."/>
            <person name="Dessi D."/>
            <person name="Fiori P.L."/>
            <person name="Ren Q."/>
            <person name="Paulsen I."/>
            <person name="Zhang H."/>
            <person name="Bastida-Corcuera F.D."/>
            <person name="Simoes-Barbosa A."/>
            <person name="Brown M.T."/>
            <person name="Hayes R.D."/>
            <person name="Mukherjee M."/>
            <person name="Okumura C.Y."/>
            <person name="Schneider R."/>
            <person name="Smith A.J."/>
            <person name="Vanacova S."/>
            <person name="Villalvazo M."/>
            <person name="Haas B.J."/>
            <person name="Pertea M."/>
            <person name="Feldblyum T.V."/>
            <person name="Utterback T.R."/>
            <person name="Shu C.L."/>
            <person name="Osoegawa K."/>
            <person name="de Jong P.J."/>
            <person name="Hrdy I."/>
            <person name="Horvathova L."/>
            <person name="Zubacova Z."/>
            <person name="Dolezal P."/>
            <person name="Malik S.B."/>
            <person name="Logsdon J.M. Jr."/>
            <person name="Henze K."/>
            <person name="Gupta A."/>
            <person name="Wang C.C."/>
            <person name="Dunne R.L."/>
            <person name="Upcroft J.A."/>
            <person name="Upcroft P."/>
            <person name="White O."/>
            <person name="Salzberg S.L."/>
            <person name="Tang P."/>
            <person name="Chiu C.-H."/>
            <person name="Lee Y.-S."/>
            <person name="Embley T.M."/>
            <person name="Coombs G.H."/>
            <person name="Mottram J.C."/>
            <person name="Tachezy J."/>
            <person name="Fraser-Liggett C.M."/>
            <person name="Johnson P.J."/>
        </authorList>
    </citation>
    <scope>NUCLEOTIDE SEQUENCE [LARGE SCALE GENOMIC DNA]</scope>
    <source>
        <strain evidence="2">G3</strain>
    </source>
</reference>
<keyword evidence="3" id="KW-1185">Reference proteome</keyword>
<proteinExistence type="predicted"/>
<dbReference type="EMBL" id="DS113930">
    <property type="protein sequence ID" value="EAX93100.1"/>
    <property type="molecule type" value="Genomic_DNA"/>
</dbReference>